<dbReference type="InterPro" id="IPR036056">
    <property type="entry name" value="Fibrinogen-like_C"/>
</dbReference>
<evidence type="ECO:0000313" key="7">
    <source>
        <dbReference type="Proteomes" id="UP000031443"/>
    </source>
</evidence>
<feature type="domain" description="Fibrinogen C-terminal" evidence="5">
    <location>
        <begin position="1"/>
        <end position="212"/>
    </location>
</feature>
<dbReference type="CDD" id="cd00087">
    <property type="entry name" value="FReD"/>
    <property type="match status" value="1"/>
</dbReference>
<evidence type="ECO:0000256" key="1">
    <source>
        <dbReference type="ARBA" id="ARBA00004613"/>
    </source>
</evidence>
<dbReference type="GO" id="GO:0070527">
    <property type="term" value="P:platelet aggregation"/>
    <property type="evidence" value="ECO:0007669"/>
    <property type="project" value="TreeGrafter"/>
</dbReference>
<keyword evidence="7" id="KW-1185">Reference proteome</keyword>
<dbReference type="GO" id="GO:0030674">
    <property type="term" value="F:protein-macromolecule adaptor activity"/>
    <property type="evidence" value="ECO:0007669"/>
    <property type="project" value="TreeGrafter"/>
</dbReference>
<evidence type="ECO:0000259" key="5">
    <source>
        <dbReference type="PROSITE" id="PS51406"/>
    </source>
</evidence>
<comment type="subcellular location">
    <subcellularLocation>
        <location evidence="1">Secreted</location>
    </subcellularLocation>
</comment>
<dbReference type="PANTHER" id="PTHR47221:SF5">
    <property type="entry name" value="FIBRINOGEN C-TERMINAL DOMAIN-CONTAINING PROTEIN"/>
    <property type="match status" value="1"/>
</dbReference>
<protein>
    <submittedName>
        <fullName evidence="6">Fibrinogen-like protein 1</fullName>
    </submittedName>
</protein>
<dbReference type="InterPro" id="IPR014716">
    <property type="entry name" value="Fibrinogen_a/b/g_C_1"/>
</dbReference>
<dbReference type="EMBL" id="KB532467">
    <property type="protein sequence ID" value="EMP34386.1"/>
    <property type="molecule type" value="Genomic_DNA"/>
</dbReference>
<dbReference type="GO" id="GO:0005201">
    <property type="term" value="F:extracellular matrix structural constituent"/>
    <property type="evidence" value="ECO:0007669"/>
    <property type="project" value="TreeGrafter"/>
</dbReference>
<evidence type="ECO:0000256" key="3">
    <source>
        <dbReference type="ARBA" id="ARBA00023157"/>
    </source>
</evidence>
<dbReference type="GO" id="GO:0072377">
    <property type="term" value="P:blood coagulation, common pathway"/>
    <property type="evidence" value="ECO:0007669"/>
    <property type="project" value="TreeGrafter"/>
</dbReference>
<dbReference type="Gene3D" id="3.90.215.10">
    <property type="entry name" value="Gamma Fibrinogen, chain A, domain 1"/>
    <property type="match status" value="1"/>
</dbReference>
<dbReference type="Proteomes" id="UP000031443">
    <property type="component" value="Unassembled WGS sequence"/>
</dbReference>
<dbReference type="PROSITE" id="PS51406">
    <property type="entry name" value="FIBRINOGEN_C_2"/>
    <property type="match status" value="1"/>
</dbReference>
<dbReference type="AlphaFoldDB" id="M7B8W5"/>
<keyword evidence="2" id="KW-0964">Secreted</keyword>
<keyword evidence="3" id="KW-1015">Disulfide bond</keyword>
<evidence type="ECO:0000313" key="6">
    <source>
        <dbReference type="EMBL" id="EMP34386.1"/>
    </source>
</evidence>
<dbReference type="GO" id="GO:0042730">
    <property type="term" value="P:fibrinolysis"/>
    <property type="evidence" value="ECO:0007669"/>
    <property type="project" value="TreeGrafter"/>
</dbReference>
<dbReference type="InterPro" id="IPR002181">
    <property type="entry name" value="Fibrinogen_a/b/g_C_dom"/>
</dbReference>
<gene>
    <name evidence="6" type="ORF">UY3_08460</name>
</gene>
<evidence type="ECO:0000256" key="4">
    <source>
        <dbReference type="ARBA" id="ARBA00023180"/>
    </source>
</evidence>
<accession>M7B8W5</accession>
<feature type="non-terminal residue" evidence="6">
    <location>
        <position position="1"/>
    </location>
</feature>
<reference evidence="7" key="1">
    <citation type="journal article" date="2013" name="Nat. Genet.">
        <title>The draft genomes of soft-shell turtle and green sea turtle yield insights into the development and evolution of the turtle-specific body plan.</title>
        <authorList>
            <person name="Wang Z."/>
            <person name="Pascual-Anaya J."/>
            <person name="Zadissa A."/>
            <person name="Li W."/>
            <person name="Niimura Y."/>
            <person name="Huang Z."/>
            <person name="Li C."/>
            <person name="White S."/>
            <person name="Xiong Z."/>
            <person name="Fang D."/>
            <person name="Wang B."/>
            <person name="Ming Y."/>
            <person name="Chen Y."/>
            <person name="Zheng Y."/>
            <person name="Kuraku S."/>
            <person name="Pignatelli M."/>
            <person name="Herrero J."/>
            <person name="Beal K."/>
            <person name="Nozawa M."/>
            <person name="Li Q."/>
            <person name="Wang J."/>
            <person name="Zhang H."/>
            <person name="Yu L."/>
            <person name="Shigenobu S."/>
            <person name="Wang J."/>
            <person name="Liu J."/>
            <person name="Flicek P."/>
            <person name="Searle S."/>
            <person name="Wang J."/>
            <person name="Kuratani S."/>
            <person name="Yin Y."/>
            <person name="Aken B."/>
            <person name="Zhang G."/>
            <person name="Irie N."/>
        </authorList>
    </citation>
    <scope>NUCLEOTIDE SEQUENCE [LARGE SCALE GENOMIC DNA]</scope>
</reference>
<dbReference type="InterPro" id="IPR037579">
    <property type="entry name" value="FIB_ANG-like"/>
</dbReference>
<dbReference type="Pfam" id="PF00147">
    <property type="entry name" value="Fibrinogen_C"/>
    <property type="match status" value="1"/>
</dbReference>
<dbReference type="PANTHER" id="PTHR47221">
    <property type="entry name" value="FIBRINOGEN ALPHA CHAIN"/>
    <property type="match status" value="1"/>
</dbReference>
<evidence type="ECO:0000256" key="2">
    <source>
        <dbReference type="ARBA" id="ARBA00022525"/>
    </source>
</evidence>
<dbReference type="SMART" id="SM00186">
    <property type="entry name" value="FBG"/>
    <property type="match status" value="1"/>
</dbReference>
<keyword evidence="4" id="KW-0325">Glycoprotein</keyword>
<name>M7B8W5_CHEMY</name>
<dbReference type="NCBIfam" id="NF040941">
    <property type="entry name" value="GGGWT_bact"/>
    <property type="match status" value="1"/>
</dbReference>
<dbReference type="GO" id="GO:0005577">
    <property type="term" value="C:fibrinogen complex"/>
    <property type="evidence" value="ECO:0007669"/>
    <property type="project" value="TreeGrafter"/>
</dbReference>
<dbReference type="SUPFAM" id="SSF56496">
    <property type="entry name" value="Fibrinogen C-terminal domain-like"/>
    <property type="match status" value="1"/>
</dbReference>
<proteinExistence type="predicted"/>
<sequence length="221" mass="25336">FPKYLARDCRAAYRHGTRQSGLYVVHPPNSSLIVVYCEMEQDGGGWTVLQRNTVSQKTSWDHSWTAYKKGFGNLEGNHWLGNTFIYLLTRQNAFAVRFVIVNADGEKRYANYHSFALLDSEGNGYALRLGDYSGDAGDALTIIYESGIHDNMKFSTLDKDQDRRIPNNCAGGWWYDSCHSALLNSDNGIYWKDLCTEYKPRQSAYIMIRPNGKYCNRHIKF</sequence>
<dbReference type="GO" id="GO:0034116">
    <property type="term" value="P:positive regulation of heterotypic cell-cell adhesion"/>
    <property type="evidence" value="ECO:0007669"/>
    <property type="project" value="TreeGrafter"/>
</dbReference>
<organism evidence="6 7">
    <name type="scientific">Chelonia mydas</name>
    <name type="common">Green sea-turtle</name>
    <name type="synonym">Chelonia agassizi</name>
    <dbReference type="NCBI Taxonomy" id="8469"/>
    <lineage>
        <taxon>Eukaryota</taxon>
        <taxon>Metazoa</taxon>
        <taxon>Chordata</taxon>
        <taxon>Craniata</taxon>
        <taxon>Vertebrata</taxon>
        <taxon>Euteleostomi</taxon>
        <taxon>Archelosauria</taxon>
        <taxon>Testudinata</taxon>
        <taxon>Testudines</taxon>
        <taxon>Cryptodira</taxon>
        <taxon>Durocryptodira</taxon>
        <taxon>Americhelydia</taxon>
        <taxon>Chelonioidea</taxon>
        <taxon>Cheloniidae</taxon>
        <taxon>Chelonia</taxon>
    </lineage>
</organism>